<protein>
    <submittedName>
        <fullName evidence="1">Uncharacterized protein</fullName>
    </submittedName>
</protein>
<proteinExistence type="predicted"/>
<dbReference type="RefSeq" id="WP_152588420.1">
    <property type="nucleotide sequence ID" value="NZ_CP045226.1"/>
</dbReference>
<reference evidence="1 2" key="1">
    <citation type="submission" date="2019-10" db="EMBL/GenBank/DDBJ databases">
        <title>Genomic and transcriptomic insights into the perfect genentic adaptation of a filamentous nitrogen-fixing cyanobacterium to rice fields.</title>
        <authorList>
            <person name="Chen Z."/>
        </authorList>
    </citation>
    <scope>NUCLEOTIDE SEQUENCE [LARGE SCALE GENOMIC DNA]</scope>
    <source>
        <strain evidence="1">CCNUC1</strain>
    </source>
</reference>
<dbReference type="EMBL" id="CP045226">
    <property type="protein sequence ID" value="QFS43886.1"/>
    <property type="molecule type" value="Genomic_DNA"/>
</dbReference>
<organism evidence="1 2">
    <name type="scientific">Nostoc sphaeroides CCNUC1</name>
    <dbReference type="NCBI Taxonomy" id="2653204"/>
    <lineage>
        <taxon>Bacteria</taxon>
        <taxon>Bacillati</taxon>
        <taxon>Cyanobacteriota</taxon>
        <taxon>Cyanophyceae</taxon>
        <taxon>Nostocales</taxon>
        <taxon>Nostocaceae</taxon>
        <taxon>Nostoc</taxon>
    </lineage>
</organism>
<dbReference type="Proteomes" id="UP000326678">
    <property type="component" value="Chromosome Gxm1"/>
</dbReference>
<evidence type="ECO:0000313" key="2">
    <source>
        <dbReference type="Proteomes" id="UP000326678"/>
    </source>
</evidence>
<keyword evidence="2" id="KW-1185">Reference proteome</keyword>
<evidence type="ECO:0000313" key="1">
    <source>
        <dbReference type="EMBL" id="QFS43886.1"/>
    </source>
</evidence>
<dbReference type="KEGG" id="nsh:GXM_01359"/>
<dbReference type="AlphaFoldDB" id="A0A5P8VUR4"/>
<sequence>MAYSDFSLLKVRDAFSLTLSETRNLFLTVGGVQPSDLLKRVLDENLTLATAINSEKARSEFLIAPILSEVRRQLDYQISLFSGTEFNIDPAKGLSGFCDFILSASREQYFISAPVVTVIEAKNENIIAGLGQCAATMIAAQIFNQRAGNDIKVIYGVVTSGTAWKFLTLEQNTVCIDSIEYHVNAVDKILGIILQTFESSLSKTLV</sequence>
<accession>A0A5P8VUR4</accession>
<gene>
    <name evidence="1" type="ORF">GXM_01359</name>
</gene>
<name>A0A5P8VUR4_9NOSO</name>